<evidence type="ECO:0000256" key="3">
    <source>
        <dbReference type="ARBA" id="ARBA00022729"/>
    </source>
</evidence>
<feature type="domain" description="Sushi" evidence="7">
    <location>
        <begin position="271"/>
        <end position="335"/>
    </location>
</feature>
<feature type="domain" description="Sushi" evidence="7">
    <location>
        <begin position="931"/>
        <end position="982"/>
    </location>
</feature>
<feature type="domain" description="Sushi" evidence="7">
    <location>
        <begin position="801"/>
        <end position="860"/>
    </location>
</feature>
<dbReference type="Proteomes" id="UP000261560">
    <property type="component" value="Unplaced"/>
</dbReference>
<dbReference type="AlphaFoldDB" id="A0A3B3DJ50"/>
<dbReference type="SMART" id="SM00032">
    <property type="entry name" value="CCP"/>
    <property type="match status" value="16"/>
</dbReference>
<dbReference type="InterPro" id="IPR051503">
    <property type="entry name" value="ComplSys_Reg/VirEntry_Med"/>
</dbReference>
<feature type="domain" description="Sushi" evidence="7">
    <location>
        <begin position="685"/>
        <end position="744"/>
    </location>
</feature>
<evidence type="ECO:0000259" key="7">
    <source>
        <dbReference type="PROSITE" id="PS50923"/>
    </source>
</evidence>
<feature type="disulfide bond" evidence="5">
    <location>
        <begin position="571"/>
        <end position="614"/>
    </location>
</feature>
<sequence>MPRITTICIPFLLLQALASVKCQVTECTRQQFIESSAYDKNFDTTVLQPTYPLKKQVKVPCRTGYTGFFKLVCSETGWETIGGPCQAKSCGHPGDAQFADFQLESGNDFVFASTVVYTCHKGYQMVSRSNRRRCMADGWDGHIPTCEAVKCESLPVNDNVQVSGDPEDGTYGNVIRFSCKSRNQILKGPTEIYCDESGEWSGNVPECKEVSCDTPQIPHGRVTDPPKLYRENEHLNFVCDNKYKPADDRRSRCLKVGSEAVWSPTPQCTLIQCKVNLPPIPGTRYNRYDKNMFPPGDTLTVTCDGDRWIVDMKTTSAVVTCNDNGNWDIIPECKDVSCDEDRRDRYLRYFDVQWRRRKMNDRATYSCKRGYEKPSGVTYATCTRDGWMPERLCEGTTCEKPDFEHGEQITSREKYSYNDRETLTYQCVYPTDIIPVTITCDRGSWSGIKSCLELACVKPKIPNGFAIGPHDNTVYYSCNQNYKLFSKAWWGVAKCSNGKWSTLQECIEITECGETPDISNGRVASIDKQRATITCSEGYQTEINEITCDNGEWDLDERNYTNVCTRISEPCDPPPQVKNAVIELPYQREYVSGSQVIYKCRDNYKLGNDKAIRCLDGQWEEKMISCTPFCKELEDSKLNVEQSLRRGEYMNGDTIDYRCAHAEQNEGTATCYEGKWNKTIECPGIPCNVPQLGPGLRTSPIISRVKSGEKLNVFCISGYEPEGQYEIECLDTGLWSSTFPTCTTFCKELEDSKLNVEQSLRRGEYMNGDTIDYRCAHAEQNGGTATCYEGKWNKTIECPGIPCNVPQLGPGLRTSPIISRMKSGGKLNVFCTFEYELEGENEIECLDTGLWSSTFPTCTSLPCNVPQLGPGLSTSPIIPRVKSGGKLNVFCNSGYELEGANEIECLDTGLWSSTFPTCTKTCEMPDIPTILRLMTPVEGTRAKKGQKLEFECSQRGKFIQGNAEIECLESGEWSDQLPRCGDRRTCSAPPAIEFGDVMGSRTEYQEGESAEYTCPRYYLMEGGPWRTCRSGQWTGRVRCIKPCTVTKEEMDKHNIYFLKHWLDKMYTEHNDHVTFRCKDGKRHDGRVGMRQQCIEGVVTLPTCV</sequence>
<feature type="domain" description="Sushi" evidence="7">
    <location>
        <begin position="396"/>
        <end position="453"/>
    </location>
</feature>
<accession>A0A3B3DJ50</accession>
<comment type="caution">
    <text evidence="5">Lacks conserved residue(s) required for the propagation of feature annotation.</text>
</comment>
<dbReference type="Pfam" id="PF00084">
    <property type="entry name" value="Sushi"/>
    <property type="match status" value="11"/>
</dbReference>
<dbReference type="PROSITE" id="PS50923">
    <property type="entry name" value="SUSHI"/>
    <property type="match status" value="12"/>
</dbReference>
<feature type="disulfide bond" evidence="5">
    <location>
        <begin position="119"/>
        <end position="146"/>
    </location>
</feature>
<feature type="domain" description="Sushi" evidence="7">
    <location>
        <begin position="861"/>
        <end position="920"/>
    </location>
</feature>
<dbReference type="InterPro" id="IPR035976">
    <property type="entry name" value="Sushi/SCR/CCP_sf"/>
</dbReference>
<reference evidence="8" key="1">
    <citation type="submission" date="2025-08" db="UniProtKB">
        <authorList>
            <consortium name="Ensembl"/>
        </authorList>
    </citation>
    <scope>IDENTIFICATION</scope>
</reference>
<feature type="domain" description="Sushi" evidence="7">
    <location>
        <begin position="88"/>
        <end position="148"/>
    </location>
</feature>
<feature type="disulfide bond" evidence="5">
    <location>
        <begin position="151"/>
        <end position="194"/>
    </location>
</feature>
<reference evidence="8" key="2">
    <citation type="submission" date="2025-09" db="UniProtKB">
        <authorList>
            <consortium name="Ensembl"/>
        </authorList>
    </citation>
    <scope>IDENTIFICATION</scope>
</reference>
<dbReference type="SUPFAM" id="SSF57535">
    <property type="entry name" value="Complement control module/SCR domain"/>
    <property type="match status" value="13"/>
</dbReference>
<dbReference type="PANTHER" id="PTHR45785:SF2">
    <property type="entry name" value="COMPLEMENT FACTOR H-RELATED"/>
    <property type="match status" value="1"/>
</dbReference>
<feature type="domain" description="Sushi" evidence="7">
    <location>
        <begin position="569"/>
        <end position="628"/>
    </location>
</feature>
<feature type="signal peptide" evidence="6">
    <location>
        <begin position="1"/>
        <end position="22"/>
    </location>
</feature>
<proteinExistence type="predicted"/>
<name>A0A3B3DJ50_ORYME</name>
<feature type="domain" description="Sushi" evidence="7">
    <location>
        <begin position="149"/>
        <end position="209"/>
    </location>
</feature>
<keyword evidence="2 5" id="KW-0768">Sushi</keyword>
<dbReference type="InterPro" id="IPR000436">
    <property type="entry name" value="Sushi_SCR_CCP_dom"/>
</dbReference>
<dbReference type="STRING" id="30732.ENSOMEP00000029420"/>
<dbReference type="CDD" id="cd00033">
    <property type="entry name" value="CCP"/>
    <property type="match status" value="9"/>
</dbReference>
<feature type="disulfide bond" evidence="5">
    <location>
        <begin position="715"/>
        <end position="742"/>
    </location>
</feature>
<dbReference type="Gene3D" id="2.10.70.10">
    <property type="entry name" value="Complement Module, domain 1"/>
    <property type="match status" value="16"/>
</dbReference>
<comment type="subcellular location">
    <subcellularLocation>
        <location evidence="1">Virion</location>
    </subcellularLocation>
</comment>
<feature type="domain" description="Sushi" evidence="7">
    <location>
        <begin position="210"/>
        <end position="270"/>
    </location>
</feature>
<dbReference type="Ensembl" id="ENSOMET00000018923.1">
    <property type="protein sequence ID" value="ENSOMEP00000029420.1"/>
    <property type="gene ID" value="ENSOMEG00000013071.1"/>
</dbReference>
<feature type="chain" id="PRO_5017203358" description="Sushi domain-containing protein" evidence="6">
    <location>
        <begin position="23"/>
        <end position="1104"/>
    </location>
</feature>
<evidence type="ECO:0000256" key="5">
    <source>
        <dbReference type="PROSITE-ProRule" id="PRU00302"/>
    </source>
</evidence>
<protein>
    <recommendedName>
        <fullName evidence="7">Sushi domain-containing protein</fullName>
    </recommendedName>
</protein>
<dbReference type="PANTHER" id="PTHR45785">
    <property type="entry name" value="COMPLEMENT FACTOR H-RELATED"/>
    <property type="match status" value="1"/>
</dbReference>
<evidence type="ECO:0000313" key="8">
    <source>
        <dbReference type="Ensembl" id="ENSOMEP00000029420.1"/>
    </source>
</evidence>
<evidence type="ECO:0000313" key="9">
    <source>
        <dbReference type="Proteomes" id="UP000261560"/>
    </source>
</evidence>
<feature type="disulfide bond" evidence="5">
    <location>
        <begin position="831"/>
        <end position="858"/>
    </location>
</feature>
<evidence type="ECO:0000256" key="2">
    <source>
        <dbReference type="ARBA" id="ARBA00022659"/>
    </source>
</evidence>
<keyword evidence="3 6" id="KW-0732">Signal</keyword>
<dbReference type="GeneTree" id="ENSGT00940000154386"/>
<feature type="domain" description="Sushi" evidence="7">
    <location>
        <begin position="984"/>
        <end position="1041"/>
    </location>
</feature>
<feature type="disulfide bond" evidence="5">
    <location>
        <begin position="891"/>
        <end position="918"/>
    </location>
</feature>
<keyword evidence="9" id="KW-1185">Reference proteome</keyword>
<dbReference type="PaxDb" id="30732-ENSOMEP00000029420"/>
<evidence type="ECO:0000256" key="1">
    <source>
        <dbReference type="ARBA" id="ARBA00004328"/>
    </source>
</evidence>
<evidence type="ECO:0000256" key="6">
    <source>
        <dbReference type="SAM" id="SignalP"/>
    </source>
</evidence>
<keyword evidence="4 5" id="KW-1015">Disulfide bond</keyword>
<feature type="domain" description="Sushi" evidence="7">
    <location>
        <begin position="454"/>
        <end position="508"/>
    </location>
</feature>
<organism evidence="8 9">
    <name type="scientific">Oryzias melastigma</name>
    <name type="common">Marine medaka</name>
    <dbReference type="NCBI Taxonomy" id="30732"/>
    <lineage>
        <taxon>Eukaryota</taxon>
        <taxon>Metazoa</taxon>
        <taxon>Chordata</taxon>
        <taxon>Craniata</taxon>
        <taxon>Vertebrata</taxon>
        <taxon>Euteleostomi</taxon>
        <taxon>Actinopterygii</taxon>
        <taxon>Neopterygii</taxon>
        <taxon>Teleostei</taxon>
        <taxon>Neoteleostei</taxon>
        <taxon>Acanthomorphata</taxon>
        <taxon>Ovalentaria</taxon>
        <taxon>Atherinomorphae</taxon>
        <taxon>Beloniformes</taxon>
        <taxon>Adrianichthyidae</taxon>
        <taxon>Oryziinae</taxon>
        <taxon>Oryzias</taxon>
    </lineage>
</organism>
<evidence type="ECO:0000256" key="4">
    <source>
        <dbReference type="ARBA" id="ARBA00023157"/>
    </source>
</evidence>